<evidence type="ECO:0000256" key="7">
    <source>
        <dbReference type="ARBA" id="ARBA00047984"/>
    </source>
</evidence>
<dbReference type="PANTHER" id="PTHR18934">
    <property type="entry name" value="ATP-DEPENDENT RNA HELICASE"/>
    <property type="match status" value="1"/>
</dbReference>
<comment type="catalytic activity">
    <reaction evidence="7">
        <text>ATP + H2O = ADP + phosphate + H(+)</text>
        <dbReference type="Rhea" id="RHEA:13065"/>
        <dbReference type="ChEBI" id="CHEBI:15377"/>
        <dbReference type="ChEBI" id="CHEBI:15378"/>
        <dbReference type="ChEBI" id="CHEBI:30616"/>
        <dbReference type="ChEBI" id="CHEBI:43474"/>
        <dbReference type="ChEBI" id="CHEBI:456216"/>
        <dbReference type="EC" id="3.6.4.13"/>
    </reaction>
</comment>
<evidence type="ECO:0000259" key="8">
    <source>
        <dbReference type="PROSITE" id="PS51192"/>
    </source>
</evidence>
<feature type="domain" description="Helicase ATP-binding" evidence="8">
    <location>
        <begin position="30"/>
        <end position="194"/>
    </location>
</feature>
<evidence type="ECO:0000256" key="1">
    <source>
        <dbReference type="ARBA" id="ARBA00012552"/>
    </source>
</evidence>
<organism evidence="10 11">
    <name type="scientific">Coccomyxa viridis</name>
    <dbReference type="NCBI Taxonomy" id="1274662"/>
    <lineage>
        <taxon>Eukaryota</taxon>
        <taxon>Viridiplantae</taxon>
        <taxon>Chlorophyta</taxon>
        <taxon>core chlorophytes</taxon>
        <taxon>Trebouxiophyceae</taxon>
        <taxon>Trebouxiophyceae incertae sedis</taxon>
        <taxon>Coccomyxaceae</taxon>
        <taxon>Coccomyxa</taxon>
    </lineage>
</organism>
<dbReference type="AlphaFoldDB" id="A0AAV1I738"/>
<dbReference type="EMBL" id="CAUYUE010000007">
    <property type="protein sequence ID" value="CAK0782696.1"/>
    <property type="molecule type" value="Genomic_DNA"/>
</dbReference>
<dbReference type="SMART" id="SM00487">
    <property type="entry name" value="DEXDc"/>
    <property type="match status" value="1"/>
</dbReference>
<dbReference type="Proteomes" id="UP001314263">
    <property type="component" value="Unassembled WGS sequence"/>
</dbReference>
<dbReference type="CDD" id="cd18791">
    <property type="entry name" value="SF2_C_RHA"/>
    <property type="match status" value="1"/>
</dbReference>
<evidence type="ECO:0000256" key="5">
    <source>
        <dbReference type="ARBA" id="ARBA00022806"/>
    </source>
</evidence>
<dbReference type="GO" id="GO:0005730">
    <property type="term" value="C:nucleolus"/>
    <property type="evidence" value="ECO:0007669"/>
    <property type="project" value="TreeGrafter"/>
</dbReference>
<dbReference type="GO" id="GO:0005524">
    <property type="term" value="F:ATP binding"/>
    <property type="evidence" value="ECO:0007669"/>
    <property type="project" value="UniProtKB-KW"/>
</dbReference>
<dbReference type="SMART" id="SM00847">
    <property type="entry name" value="HA2"/>
    <property type="match status" value="1"/>
</dbReference>
<dbReference type="InterPro" id="IPR014001">
    <property type="entry name" value="Helicase_ATP-bd"/>
</dbReference>
<dbReference type="Pfam" id="PF07717">
    <property type="entry name" value="OB_NTP_bind"/>
    <property type="match status" value="1"/>
</dbReference>
<reference evidence="10 11" key="1">
    <citation type="submission" date="2023-10" db="EMBL/GenBank/DDBJ databases">
        <authorList>
            <person name="Maclean D."/>
            <person name="Macfadyen A."/>
        </authorList>
    </citation>
    <scope>NUCLEOTIDE SEQUENCE [LARGE SCALE GENOMIC DNA]</scope>
</reference>
<dbReference type="InterPro" id="IPR011545">
    <property type="entry name" value="DEAD/DEAH_box_helicase_dom"/>
</dbReference>
<dbReference type="PROSITE" id="PS51194">
    <property type="entry name" value="HELICASE_CTER"/>
    <property type="match status" value="1"/>
</dbReference>
<dbReference type="FunFam" id="3.40.50.300:FF:000145">
    <property type="entry name" value="probable ATP-dependent RNA helicase DHX40"/>
    <property type="match status" value="1"/>
</dbReference>
<dbReference type="Gene3D" id="3.40.50.300">
    <property type="entry name" value="P-loop containing nucleotide triphosphate hydrolases"/>
    <property type="match status" value="2"/>
</dbReference>
<dbReference type="GO" id="GO:0003725">
    <property type="term" value="F:double-stranded RNA binding"/>
    <property type="evidence" value="ECO:0007669"/>
    <property type="project" value="TreeGrafter"/>
</dbReference>
<dbReference type="GO" id="GO:0003724">
    <property type="term" value="F:RNA helicase activity"/>
    <property type="evidence" value="ECO:0007669"/>
    <property type="project" value="UniProtKB-EC"/>
</dbReference>
<evidence type="ECO:0000313" key="10">
    <source>
        <dbReference type="EMBL" id="CAK0782696.1"/>
    </source>
</evidence>
<dbReference type="PANTHER" id="PTHR18934:SF118">
    <property type="entry name" value="ATP-DEPENDENT RNA HELICASE DHX33"/>
    <property type="match status" value="1"/>
</dbReference>
<dbReference type="SUPFAM" id="SSF52540">
    <property type="entry name" value="P-loop containing nucleoside triphosphate hydrolases"/>
    <property type="match status" value="1"/>
</dbReference>
<protein>
    <recommendedName>
        <fullName evidence="1">RNA helicase</fullName>
        <ecNumber evidence="1">3.6.4.13</ecNumber>
    </recommendedName>
</protein>
<evidence type="ECO:0000256" key="2">
    <source>
        <dbReference type="ARBA" id="ARBA00022664"/>
    </source>
</evidence>
<dbReference type="GO" id="GO:0045943">
    <property type="term" value="P:positive regulation of transcription by RNA polymerase I"/>
    <property type="evidence" value="ECO:0007669"/>
    <property type="project" value="TreeGrafter"/>
</dbReference>
<keyword evidence="2" id="KW-0507">mRNA processing</keyword>
<dbReference type="InterPro" id="IPR001650">
    <property type="entry name" value="Helicase_C-like"/>
</dbReference>
<keyword evidence="6" id="KW-0067">ATP-binding</keyword>
<dbReference type="FunFam" id="3.40.50.300:FF:000615">
    <property type="entry name" value="pre-mRNA-splicing factor ATP-dependent RNA helicase DEAH7"/>
    <property type="match status" value="1"/>
</dbReference>
<evidence type="ECO:0000259" key="9">
    <source>
        <dbReference type="PROSITE" id="PS51194"/>
    </source>
</evidence>
<dbReference type="Gene3D" id="1.20.120.1080">
    <property type="match status" value="1"/>
</dbReference>
<dbReference type="Pfam" id="PF04408">
    <property type="entry name" value="WHD_HA2"/>
    <property type="match status" value="1"/>
</dbReference>
<keyword evidence="11" id="KW-1185">Reference proteome</keyword>
<dbReference type="GO" id="GO:0016787">
    <property type="term" value="F:hydrolase activity"/>
    <property type="evidence" value="ECO:0007669"/>
    <property type="project" value="UniProtKB-KW"/>
</dbReference>
<keyword evidence="5" id="KW-0347">Helicase</keyword>
<evidence type="ECO:0000256" key="4">
    <source>
        <dbReference type="ARBA" id="ARBA00022801"/>
    </source>
</evidence>
<name>A0AAV1I738_9CHLO</name>
<evidence type="ECO:0000313" key="11">
    <source>
        <dbReference type="Proteomes" id="UP001314263"/>
    </source>
</evidence>
<dbReference type="Pfam" id="PF21010">
    <property type="entry name" value="HA2_C"/>
    <property type="match status" value="1"/>
</dbReference>
<dbReference type="InterPro" id="IPR027417">
    <property type="entry name" value="P-loop_NTPase"/>
</dbReference>
<evidence type="ECO:0000256" key="6">
    <source>
        <dbReference type="ARBA" id="ARBA00022840"/>
    </source>
</evidence>
<dbReference type="Pfam" id="PF00271">
    <property type="entry name" value="Helicase_C"/>
    <property type="match status" value="1"/>
</dbReference>
<dbReference type="InterPro" id="IPR048333">
    <property type="entry name" value="HA2_WH"/>
</dbReference>
<dbReference type="GO" id="GO:0006397">
    <property type="term" value="P:mRNA processing"/>
    <property type="evidence" value="ECO:0007669"/>
    <property type="project" value="UniProtKB-KW"/>
</dbReference>
<dbReference type="SMART" id="SM00490">
    <property type="entry name" value="HELICc"/>
    <property type="match status" value="1"/>
</dbReference>
<dbReference type="InterPro" id="IPR011709">
    <property type="entry name" value="DEAD-box_helicase_OB_fold"/>
</dbReference>
<dbReference type="InterPro" id="IPR007502">
    <property type="entry name" value="Helicase-assoc_dom"/>
</dbReference>
<keyword evidence="3" id="KW-0547">Nucleotide-binding</keyword>
<comment type="caution">
    <text evidence="10">The sequence shown here is derived from an EMBL/GenBank/DDBJ whole genome shotgun (WGS) entry which is preliminary data.</text>
</comment>
<dbReference type="EC" id="3.6.4.13" evidence="1"/>
<gene>
    <name evidence="10" type="ORF">CVIRNUC_005891</name>
</gene>
<evidence type="ECO:0000256" key="3">
    <source>
        <dbReference type="ARBA" id="ARBA00022741"/>
    </source>
</evidence>
<feature type="domain" description="Helicase C-terminal" evidence="9">
    <location>
        <begin position="215"/>
        <end position="395"/>
    </location>
</feature>
<sequence length="658" mass="71932">MLGRTDDRPTQALADHAGCLPIAEVRDELLRLIKMHDTTILVGETGSGKSTQLPQFILQSGMARGGCIAVTQPRRVAAISVAGRVAQEMHVTLGVQVGYSVRFDDTSCARTRIRYLTDGMLVREALADGDLKRYKVIILDEAHERTLSTDILFGIVKRLQACRRQDLKVVVMSATLDAAKFADFFGAGRVLHLLGRQYPVELLYLPEPVDSYVDAVLKAVLQIHAHQPPGDILAFLTGQEEIEALQRLIPERAGHMHASGDSGQATLVPVPIFAALPPEQQAKVFEAAPPGCRKVILATNIAETSITVPGVRYVVDPGFVKARSYSARTGGDSLQVVPVSKAQARQRSGRAGREGPGKAFRLYKEETFQALPAASAPEIQRVSLALLMLQLKQLGIEQPQDFDFMDRPSTSAMLRALELLLALGALGAEGALTPLGRHMVRLPVEPVFAKVLLAGAQLGCSQEALSVVALSSTDPIYIANRGMQDSAAQAWKPFMSALGDHITKLNIYSSFLEVRKADRRRWCTEHHLNFRSLKKAVDIRAQLAEHLKQLKVPMASCGSDMAPLRQALLSGLFINAAVLLPDNTYRLQASSQKVMIHPSSVLHGRKPPCIIFEELLRTTRSYARNVTVIEASWLPETAPMYFCSKSTATAAPLREGWQ</sequence>
<dbReference type="Pfam" id="PF00270">
    <property type="entry name" value="DEAD"/>
    <property type="match status" value="1"/>
</dbReference>
<dbReference type="PROSITE" id="PS51192">
    <property type="entry name" value="HELICASE_ATP_BIND_1"/>
    <property type="match status" value="1"/>
</dbReference>
<proteinExistence type="predicted"/>
<keyword evidence="4" id="KW-0378">Hydrolase</keyword>
<accession>A0AAV1I738</accession>